<dbReference type="Proteomes" id="UP001597083">
    <property type="component" value="Unassembled WGS sequence"/>
</dbReference>
<sequence>VGALSTDVARERDRAGEQYTVLLSSGERPLLLIDVAWAGYYCSVWLIDDEGRRYFHIDTRLLDEGHLVPVEMCRWFYDDAAWPEFDTRAARRTWEYHQSGQLLIRDEQGGWRGGAHVTVHEYDPEPSRIAVPGFDYWRLFGDFLRLDGWELAEDLVVTNATVSESEELPVDERPWRPPRPLRPRGMEELFTPGTRYLIGDMGEVSVEIERTGTQHIPSGQVIAADPGAMGFGVEPFTTTVPPGNYDLVLAWVRFTDNPEHRRVAAAKLLIRDSPVVTWELALCSGQDPRTLGEDGFFGFAVDGGTGCFVDATATEALARIYEETFDDLLREGVAVPEFTDPHTGANLFAYRAGWGDGYYPTWIGRDRDGAVVCLVADMLIVGDSVPM</sequence>
<name>A0ABW3CUG5_9ACTN</name>
<comment type="caution">
    <text evidence="1">The sequence shown here is derived from an EMBL/GenBank/DDBJ whole genome shotgun (WGS) entry which is preliminary data.</text>
</comment>
<protein>
    <submittedName>
        <fullName evidence="1">DUF4241 domain-containing protein</fullName>
    </submittedName>
</protein>
<organism evidence="1 2">
    <name type="scientific">Actinomadura adrarensis</name>
    <dbReference type="NCBI Taxonomy" id="1819600"/>
    <lineage>
        <taxon>Bacteria</taxon>
        <taxon>Bacillati</taxon>
        <taxon>Actinomycetota</taxon>
        <taxon>Actinomycetes</taxon>
        <taxon>Streptosporangiales</taxon>
        <taxon>Thermomonosporaceae</taxon>
        <taxon>Actinomadura</taxon>
    </lineage>
</organism>
<evidence type="ECO:0000313" key="1">
    <source>
        <dbReference type="EMBL" id="MFD0857013.1"/>
    </source>
</evidence>
<accession>A0ABW3CUG5</accession>
<reference evidence="2" key="1">
    <citation type="journal article" date="2019" name="Int. J. Syst. Evol. Microbiol.">
        <title>The Global Catalogue of Microorganisms (GCM) 10K type strain sequencing project: providing services to taxonomists for standard genome sequencing and annotation.</title>
        <authorList>
            <consortium name="The Broad Institute Genomics Platform"/>
            <consortium name="The Broad Institute Genome Sequencing Center for Infectious Disease"/>
            <person name="Wu L."/>
            <person name="Ma J."/>
        </authorList>
    </citation>
    <scope>NUCLEOTIDE SEQUENCE [LARGE SCALE GENOMIC DNA]</scope>
    <source>
        <strain evidence="2">JCM 31696</strain>
    </source>
</reference>
<dbReference type="Pfam" id="PF14025">
    <property type="entry name" value="DUF4241"/>
    <property type="match status" value="1"/>
</dbReference>
<feature type="non-terminal residue" evidence="1">
    <location>
        <position position="1"/>
    </location>
</feature>
<dbReference type="InterPro" id="IPR025335">
    <property type="entry name" value="DUF4241"/>
</dbReference>
<keyword evidence="2" id="KW-1185">Reference proteome</keyword>
<gene>
    <name evidence="1" type="ORF">ACFQ07_32595</name>
</gene>
<dbReference type="EMBL" id="JBHTIR010004331">
    <property type="protein sequence ID" value="MFD0857013.1"/>
    <property type="molecule type" value="Genomic_DNA"/>
</dbReference>
<proteinExistence type="predicted"/>
<evidence type="ECO:0000313" key="2">
    <source>
        <dbReference type="Proteomes" id="UP001597083"/>
    </source>
</evidence>